<dbReference type="AlphaFoldDB" id="E0SRE3"/>
<reference evidence="1 2" key="1">
    <citation type="journal article" date="2010" name="Stand. Genomic Sci.">
        <title>Complete genome sequence of Ignisphaera aggregans type strain (AQ1.S1).</title>
        <authorList>
            <person name="Goker M."/>
            <person name="Held B."/>
            <person name="Lapidus A."/>
            <person name="Nolan M."/>
            <person name="Spring S."/>
            <person name="Yasawong M."/>
            <person name="Lucas S."/>
            <person name="Glavina Del Rio T."/>
            <person name="Tice H."/>
            <person name="Cheng J.F."/>
            <person name="Goodwin L."/>
            <person name="Tapia R."/>
            <person name="Pitluck S."/>
            <person name="Liolios K."/>
            <person name="Ivanova N."/>
            <person name="Mavromatis K."/>
            <person name="Mikhailova N."/>
            <person name="Pati A."/>
            <person name="Chen A."/>
            <person name="Palaniappan K."/>
            <person name="Brambilla E."/>
            <person name="Land M."/>
            <person name="Hauser L."/>
            <person name="Chang Y.J."/>
            <person name="Jeffries C.D."/>
            <person name="Brettin T."/>
            <person name="Detter J.C."/>
            <person name="Han C."/>
            <person name="Rohde M."/>
            <person name="Sikorski J."/>
            <person name="Woyke T."/>
            <person name="Bristow J."/>
            <person name="Eisen J.A."/>
            <person name="Markowitz V."/>
            <person name="Hugenholtz P."/>
            <person name="Kyrpides N.C."/>
            <person name="Klenk H.P."/>
        </authorList>
    </citation>
    <scope>NUCLEOTIDE SEQUENCE [LARGE SCALE GENOMIC DNA]</scope>
    <source>
        <strain evidence="2">DSM 17230 / JCM 13409 / AQ1.S1</strain>
    </source>
</reference>
<dbReference type="EMBL" id="CP002098">
    <property type="protein sequence ID" value="ADM28397.1"/>
    <property type="molecule type" value="Genomic_DNA"/>
</dbReference>
<keyword evidence="2" id="KW-1185">Reference proteome</keyword>
<dbReference type="STRING" id="583356.Igag_1595"/>
<dbReference type="Gene3D" id="3.20.20.370">
    <property type="entry name" value="Glycoside hydrolase/deacetylase"/>
    <property type="match status" value="1"/>
</dbReference>
<dbReference type="GO" id="GO:0005975">
    <property type="term" value="P:carbohydrate metabolic process"/>
    <property type="evidence" value="ECO:0007669"/>
    <property type="project" value="InterPro"/>
</dbReference>
<dbReference type="Proteomes" id="UP000001304">
    <property type="component" value="Chromosome"/>
</dbReference>
<evidence type="ECO:0008006" key="3">
    <source>
        <dbReference type="Google" id="ProtNLM"/>
    </source>
</evidence>
<sequence length="265" mass="31424">MEKMLLVLTHDVDWSRRGPSELHVIQRFDRFSFEDKLRFFTLRENLYDGIRDIMEVEERYGIKSTFFFRPFYDDNTSIELYSDIISELVRRGWEIGLHANNTSSIESISQEKKEIERICGCRVRSMRAHYLRIDISTIGKLSAIGLELDSSICLSRDGLSIESSGCFLIDNVIELPITIMDTYMFTYWRISPDKVFEVLLTSLRKLYESSIRIATILWHTNSIRMIGGREYLRFIEDLLRYEWIEPIRVIDIRSLRYLCTNRNII</sequence>
<organism evidence="1 2">
    <name type="scientific">Ignisphaera aggregans (strain DSM 17230 / JCM 13409 / AQ1.S1)</name>
    <dbReference type="NCBI Taxonomy" id="583356"/>
    <lineage>
        <taxon>Archaea</taxon>
        <taxon>Thermoproteota</taxon>
        <taxon>Thermoprotei</taxon>
        <taxon>Desulfurococcales</taxon>
        <taxon>Desulfurococcaceae</taxon>
        <taxon>Ignisphaera</taxon>
    </lineage>
</organism>
<dbReference type="KEGG" id="iag:Igag_1595"/>
<evidence type="ECO:0000313" key="2">
    <source>
        <dbReference type="Proteomes" id="UP000001304"/>
    </source>
</evidence>
<evidence type="ECO:0000313" key="1">
    <source>
        <dbReference type="EMBL" id="ADM28397.1"/>
    </source>
</evidence>
<dbReference type="HOGENOM" id="CLU_1048105_0_0_2"/>
<dbReference type="SUPFAM" id="SSF88713">
    <property type="entry name" value="Glycoside hydrolase/deacetylase"/>
    <property type="match status" value="1"/>
</dbReference>
<dbReference type="BioCyc" id="IAGG583356:GHAH-1587-MONOMER"/>
<protein>
    <recommendedName>
        <fullName evidence="3">NodB homology domain-containing protein</fullName>
    </recommendedName>
</protein>
<gene>
    <name evidence="1" type="ordered locus">Igag_1595</name>
</gene>
<proteinExistence type="predicted"/>
<name>E0SRE3_IGNAA</name>
<dbReference type="InterPro" id="IPR011330">
    <property type="entry name" value="Glyco_hydro/deAcase_b/a-brl"/>
</dbReference>
<accession>E0SRE3</accession>